<accession>A0A0A9G1U1</accession>
<dbReference type="AlphaFoldDB" id="A0A0A9G1U1"/>
<evidence type="ECO:0000313" key="1">
    <source>
        <dbReference type="EMBL" id="JAE17454.1"/>
    </source>
</evidence>
<dbReference type="EMBL" id="GBRH01180442">
    <property type="protein sequence ID" value="JAE17454.1"/>
    <property type="molecule type" value="Transcribed_RNA"/>
</dbReference>
<reference evidence="1" key="2">
    <citation type="journal article" date="2015" name="Data Brief">
        <title>Shoot transcriptome of the giant reed, Arundo donax.</title>
        <authorList>
            <person name="Barrero R.A."/>
            <person name="Guerrero F.D."/>
            <person name="Moolhuijzen P."/>
            <person name="Goolsby J.A."/>
            <person name="Tidwell J."/>
            <person name="Bellgard S.E."/>
            <person name="Bellgard M.I."/>
        </authorList>
    </citation>
    <scope>NUCLEOTIDE SEQUENCE</scope>
    <source>
        <tissue evidence="1">Shoot tissue taken approximately 20 cm above the soil surface</tissue>
    </source>
</reference>
<protein>
    <submittedName>
        <fullName evidence="1">Uncharacterized protein</fullName>
    </submittedName>
</protein>
<sequence>MPLFFNISLTVTRFNFRSNAICWDFSMTDELPTGIYHSVWYSLGLFIWSNKINLILIIKVAQTSGWKAKRWAESLGTSTD</sequence>
<name>A0A0A9G1U1_ARUDO</name>
<reference evidence="1" key="1">
    <citation type="submission" date="2014-09" db="EMBL/GenBank/DDBJ databases">
        <authorList>
            <person name="Magalhaes I.L.F."/>
            <person name="Oliveira U."/>
            <person name="Santos F.R."/>
            <person name="Vidigal T.H.D.A."/>
            <person name="Brescovit A.D."/>
            <person name="Santos A.J."/>
        </authorList>
    </citation>
    <scope>NUCLEOTIDE SEQUENCE</scope>
    <source>
        <tissue evidence="1">Shoot tissue taken approximately 20 cm above the soil surface</tissue>
    </source>
</reference>
<organism evidence="1">
    <name type="scientific">Arundo donax</name>
    <name type="common">Giant reed</name>
    <name type="synonym">Donax arundinaceus</name>
    <dbReference type="NCBI Taxonomy" id="35708"/>
    <lineage>
        <taxon>Eukaryota</taxon>
        <taxon>Viridiplantae</taxon>
        <taxon>Streptophyta</taxon>
        <taxon>Embryophyta</taxon>
        <taxon>Tracheophyta</taxon>
        <taxon>Spermatophyta</taxon>
        <taxon>Magnoliopsida</taxon>
        <taxon>Liliopsida</taxon>
        <taxon>Poales</taxon>
        <taxon>Poaceae</taxon>
        <taxon>PACMAD clade</taxon>
        <taxon>Arundinoideae</taxon>
        <taxon>Arundineae</taxon>
        <taxon>Arundo</taxon>
    </lineage>
</organism>
<proteinExistence type="predicted"/>